<gene>
    <name evidence="2" type="ORF">UFOPK3402_02042</name>
</gene>
<accession>A0A6J7F7I6</accession>
<organism evidence="2">
    <name type="scientific">freshwater metagenome</name>
    <dbReference type="NCBI Taxonomy" id="449393"/>
    <lineage>
        <taxon>unclassified sequences</taxon>
        <taxon>metagenomes</taxon>
        <taxon>ecological metagenomes</taxon>
    </lineage>
</organism>
<reference evidence="2" key="1">
    <citation type="submission" date="2020-05" db="EMBL/GenBank/DDBJ databases">
        <authorList>
            <person name="Chiriac C."/>
            <person name="Salcher M."/>
            <person name="Ghai R."/>
            <person name="Kavagutti S V."/>
        </authorList>
    </citation>
    <scope>NUCLEOTIDE SEQUENCE</scope>
</reference>
<feature type="compositionally biased region" description="Polar residues" evidence="1">
    <location>
        <begin position="18"/>
        <end position="29"/>
    </location>
</feature>
<feature type="region of interest" description="Disordered" evidence="1">
    <location>
        <begin position="1"/>
        <end position="29"/>
    </location>
</feature>
<protein>
    <submittedName>
        <fullName evidence="2">Unannotated protein</fullName>
    </submittedName>
</protein>
<dbReference type="EMBL" id="CAFBLS010000346">
    <property type="protein sequence ID" value="CAB4887343.1"/>
    <property type="molecule type" value="Genomic_DNA"/>
</dbReference>
<sequence>MQKKAMRTNVGELKVQTMKKQASPATIDP</sequence>
<evidence type="ECO:0000256" key="1">
    <source>
        <dbReference type="SAM" id="MobiDB-lite"/>
    </source>
</evidence>
<dbReference type="AlphaFoldDB" id="A0A6J7F7I6"/>
<proteinExistence type="predicted"/>
<name>A0A6J7F7I6_9ZZZZ</name>
<evidence type="ECO:0000313" key="2">
    <source>
        <dbReference type="EMBL" id="CAB4887343.1"/>
    </source>
</evidence>